<reference evidence="1" key="1">
    <citation type="submission" date="2014-11" db="EMBL/GenBank/DDBJ databases">
        <authorList>
            <person name="Amaro Gonzalez C."/>
        </authorList>
    </citation>
    <scope>NUCLEOTIDE SEQUENCE</scope>
</reference>
<protein>
    <submittedName>
        <fullName evidence="1">Uncharacterized protein</fullName>
    </submittedName>
</protein>
<dbReference type="EMBL" id="GBXM01088605">
    <property type="protein sequence ID" value="JAH19972.1"/>
    <property type="molecule type" value="Transcribed_RNA"/>
</dbReference>
<name>A0A0E9QU57_ANGAN</name>
<accession>A0A0E9QU57</accession>
<reference evidence="1" key="2">
    <citation type="journal article" date="2015" name="Fish Shellfish Immunol.">
        <title>Early steps in the European eel (Anguilla anguilla)-Vibrio vulnificus interaction in the gills: Role of the RtxA13 toxin.</title>
        <authorList>
            <person name="Callol A."/>
            <person name="Pajuelo D."/>
            <person name="Ebbesson L."/>
            <person name="Teles M."/>
            <person name="MacKenzie S."/>
            <person name="Amaro C."/>
        </authorList>
    </citation>
    <scope>NUCLEOTIDE SEQUENCE</scope>
</reference>
<evidence type="ECO:0000313" key="1">
    <source>
        <dbReference type="EMBL" id="JAH19972.1"/>
    </source>
</evidence>
<dbReference type="AlphaFoldDB" id="A0A0E9QU57"/>
<sequence length="43" mass="5200">MKQQVCNFLRSKIKFNLAISNKQKEKRKIPEENYSNDLKFIIN</sequence>
<organism evidence="1">
    <name type="scientific">Anguilla anguilla</name>
    <name type="common">European freshwater eel</name>
    <name type="synonym">Muraena anguilla</name>
    <dbReference type="NCBI Taxonomy" id="7936"/>
    <lineage>
        <taxon>Eukaryota</taxon>
        <taxon>Metazoa</taxon>
        <taxon>Chordata</taxon>
        <taxon>Craniata</taxon>
        <taxon>Vertebrata</taxon>
        <taxon>Euteleostomi</taxon>
        <taxon>Actinopterygii</taxon>
        <taxon>Neopterygii</taxon>
        <taxon>Teleostei</taxon>
        <taxon>Anguilliformes</taxon>
        <taxon>Anguillidae</taxon>
        <taxon>Anguilla</taxon>
    </lineage>
</organism>
<proteinExistence type="predicted"/>